<dbReference type="PANTHER" id="PTHR30329">
    <property type="entry name" value="STATOR ELEMENT OF FLAGELLAR MOTOR COMPLEX"/>
    <property type="match status" value="1"/>
</dbReference>
<dbReference type="EMBL" id="JABBFZ010000010">
    <property type="protein sequence ID" value="NML32728.1"/>
    <property type="molecule type" value="Genomic_DNA"/>
</dbReference>
<feature type="transmembrane region" description="Helical" evidence="5">
    <location>
        <begin position="21"/>
        <end position="37"/>
    </location>
</feature>
<evidence type="ECO:0000259" key="6">
    <source>
        <dbReference type="PROSITE" id="PS51123"/>
    </source>
</evidence>
<dbReference type="InterPro" id="IPR036737">
    <property type="entry name" value="OmpA-like_sf"/>
</dbReference>
<comment type="subcellular location">
    <subcellularLocation>
        <location evidence="1">Cell outer membrane</location>
    </subcellularLocation>
</comment>
<evidence type="ECO:0000313" key="8">
    <source>
        <dbReference type="Proteomes" id="UP000583127"/>
    </source>
</evidence>
<dbReference type="InterPro" id="IPR006665">
    <property type="entry name" value="OmpA-like"/>
</dbReference>
<dbReference type="InterPro" id="IPR050330">
    <property type="entry name" value="Bact_OuterMem_StrucFunc"/>
</dbReference>
<feature type="transmembrane region" description="Helical" evidence="5">
    <location>
        <begin position="43"/>
        <end position="61"/>
    </location>
</feature>
<feature type="transmembrane region" description="Helical" evidence="5">
    <location>
        <begin position="344"/>
        <end position="363"/>
    </location>
</feature>
<dbReference type="AlphaFoldDB" id="A0A7X9X746"/>
<protein>
    <submittedName>
        <fullName evidence="7">OmpA family protein</fullName>
    </submittedName>
</protein>
<evidence type="ECO:0000256" key="3">
    <source>
        <dbReference type="PROSITE-ProRule" id="PRU00473"/>
    </source>
</evidence>
<proteinExistence type="predicted"/>
<dbReference type="GO" id="GO:0009279">
    <property type="term" value="C:cell outer membrane"/>
    <property type="evidence" value="ECO:0007669"/>
    <property type="project" value="UniProtKB-SubCell"/>
</dbReference>
<feature type="domain" description="OmpA-like" evidence="6">
    <location>
        <begin position="444"/>
        <end position="562"/>
    </location>
</feature>
<dbReference type="Gene3D" id="3.30.1330.60">
    <property type="entry name" value="OmpA-like domain"/>
    <property type="match status" value="1"/>
</dbReference>
<comment type="caution">
    <text evidence="7">The sequence shown here is derived from an EMBL/GenBank/DDBJ whole genome shotgun (WGS) entry which is preliminary data.</text>
</comment>
<keyword evidence="2 3" id="KW-0472">Membrane</keyword>
<dbReference type="Pfam" id="PF00691">
    <property type="entry name" value="OmpA"/>
    <property type="match status" value="1"/>
</dbReference>
<keyword evidence="5" id="KW-0812">Transmembrane</keyword>
<gene>
    <name evidence="7" type="ORF">HHL14_18030</name>
</gene>
<dbReference type="PANTHER" id="PTHR30329:SF20">
    <property type="entry name" value="EXPORTED PROTEIN"/>
    <property type="match status" value="1"/>
</dbReference>
<evidence type="ECO:0000256" key="2">
    <source>
        <dbReference type="ARBA" id="ARBA00023136"/>
    </source>
</evidence>
<dbReference type="CDD" id="cd07185">
    <property type="entry name" value="OmpA_C-like"/>
    <property type="match status" value="1"/>
</dbReference>
<keyword evidence="8" id="KW-1185">Reference proteome</keyword>
<name>A0A7X9X746_9BURK</name>
<accession>A0A7X9X746</accession>
<evidence type="ECO:0000256" key="5">
    <source>
        <dbReference type="SAM" id="Phobius"/>
    </source>
</evidence>
<dbReference type="SUPFAM" id="SSF103088">
    <property type="entry name" value="OmpA-like"/>
    <property type="match status" value="1"/>
</dbReference>
<reference evidence="7 8" key="1">
    <citation type="submission" date="2020-04" db="EMBL/GenBank/DDBJ databases">
        <title>Paraburkholderia sp. G-4-1-8 isolated from soil.</title>
        <authorList>
            <person name="Dahal R.H."/>
        </authorList>
    </citation>
    <scope>NUCLEOTIDE SEQUENCE [LARGE SCALE GENOMIC DNA]</scope>
    <source>
        <strain evidence="7 8">G-4-1-8</strain>
    </source>
</reference>
<keyword evidence="5" id="KW-1133">Transmembrane helix</keyword>
<dbReference type="PRINTS" id="PR01021">
    <property type="entry name" value="OMPADOMAIN"/>
</dbReference>
<feature type="region of interest" description="Disordered" evidence="4">
    <location>
        <begin position="560"/>
        <end position="580"/>
    </location>
</feature>
<dbReference type="InterPro" id="IPR006664">
    <property type="entry name" value="OMP_bac"/>
</dbReference>
<dbReference type="Proteomes" id="UP000583127">
    <property type="component" value="Unassembled WGS sequence"/>
</dbReference>
<sequence length="580" mass="63098">MLAASRTSRQIFHGGYPHRSVVGVTTVLIVALALAVLPVDRVLAWWIAAGAFVLGTVFILFRTWQVRERQDEQQAVMAALGSTTADLPASMRTRMPVFLVTGDGLAEIFDREGCEQLAWVGEGAIWLRIVSPQNLPRIAVAVRRWRDGRAPEGVVLTLTPAAYGDDDALGQKLRLIRQAASDASKLIGTRLPGYVAIYQRLGAPDQQTLTARWYGVSSATPFEDAARFEAVVRAAERTVWKSEDGSTSAWRAAELAALVDWTQRAVIGPLHDRHHPAARWNLHGIGWINCGPQDTGQSAWKAAISLRTRLTPPIMDATPAPWPLPQAIVEAAPLRLWVSPRLRALAHVLGIAGCVAMLAFWAAGRNNHALLDHIGADLERFATIPANHDAARQDALKAIVADRDRLLEYQRTGVPLRLSFGMYRGAGLIPVLDRAIASYQPPPPPPSVVTLDSMSLFDSGRAQLKDGSTRVMVNALEMIKLHPDKRILVAGYTDNVGEPESNLKLSTARAEAVRDWLIEASGIASTQFAIQGFGDTRPIAGNDTDEGRAKNRRVEITLVPDAPTPLQKTDLPASTGTTPR</sequence>
<dbReference type="PROSITE" id="PS51123">
    <property type="entry name" value="OMPA_2"/>
    <property type="match status" value="1"/>
</dbReference>
<evidence type="ECO:0000256" key="1">
    <source>
        <dbReference type="ARBA" id="ARBA00004442"/>
    </source>
</evidence>
<evidence type="ECO:0000313" key="7">
    <source>
        <dbReference type="EMBL" id="NML32728.1"/>
    </source>
</evidence>
<evidence type="ECO:0000256" key="4">
    <source>
        <dbReference type="SAM" id="MobiDB-lite"/>
    </source>
</evidence>
<organism evidence="7 8">
    <name type="scientific">Paraburkholderia antibiotica</name>
    <dbReference type="NCBI Taxonomy" id="2728839"/>
    <lineage>
        <taxon>Bacteria</taxon>
        <taxon>Pseudomonadati</taxon>
        <taxon>Pseudomonadota</taxon>
        <taxon>Betaproteobacteria</taxon>
        <taxon>Burkholderiales</taxon>
        <taxon>Burkholderiaceae</taxon>
        <taxon>Paraburkholderia</taxon>
    </lineage>
</organism>